<dbReference type="Pfam" id="PF02423">
    <property type="entry name" value="OCD_Mu_crystall"/>
    <property type="match status" value="1"/>
</dbReference>
<dbReference type="InterPro" id="IPR003462">
    <property type="entry name" value="ODC_Mu_crystall"/>
</dbReference>
<dbReference type="GO" id="GO:0005737">
    <property type="term" value="C:cytoplasm"/>
    <property type="evidence" value="ECO:0007669"/>
    <property type="project" value="TreeGrafter"/>
</dbReference>
<dbReference type="InParanoid" id="A8P2G8"/>
<dbReference type="STRING" id="240176.A8P2G8"/>
<dbReference type="EMBL" id="AACS02000013">
    <property type="protein sequence ID" value="EAU83505.1"/>
    <property type="molecule type" value="Genomic_DNA"/>
</dbReference>
<evidence type="ECO:0008006" key="5">
    <source>
        <dbReference type="Google" id="ProtNLM"/>
    </source>
</evidence>
<feature type="region of interest" description="Disordered" evidence="2">
    <location>
        <begin position="345"/>
        <end position="366"/>
    </location>
</feature>
<dbReference type="PANTHER" id="PTHR13812:SF19">
    <property type="entry name" value="KETIMINE REDUCTASE MU-CRYSTALLIN"/>
    <property type="match status" value="1"/>
</dbReference>
<dbReference type="eggNOG" id="KOG3007">
    <property type="taxonomic scope" value="Eukaryota"/>
</dbReference>
<dbReference type="Gene3D" id="3.40.50.720">
    <property type="entry name" value="NAD(P)-binding Rossmann-like Domain"/>
    <property type="match status" value="1"/>
</dbReference>
<evidence type="ECO:0000313" key="3">
    <source>
        <dbReference type="EMBL" id="EAU83505.1"/>
    </source>
</evidence>
<dbReference type="AlphaFoldDB" id="A8P2G8"/>
<dbReference type="OrthoDB" id="41492at2759"/>
<dbReference type="PANTHER" id="PTHR13812">
    <property type="entry name" value="KETIMINE REDUCTASE MU-CRYSTALLIN"/>
    <property type="match status" value="1"/>
</dbReference>
<dbReference type="InterPro" id="IPR023401">
    <property type="entry name" value="ODC_N"/>
</dbReference>
<gene>
    <name evidence="3" type="ORF">CC1G_04761</name>
</gene>
<sequence length="480" mass="51764">MAKDLRVLSAADVDRISSSFLPEDLQCLMAEVFVSISRSRLAATSDSSRARTRTRPGTQTPHRLNIAMENHTALFMPARFCPPSSLGDQKDKLQSAGSDETTKSSITTSMKIVSVPGSQAPREVAGAGLPATTVILDERTGSVRAIVNARKLTALRNAAGSLLSSTLLLSQNRGRLPKHIVAFGAGNQIEAHLELYLRFFNPPNTPECDGQKGDDESVPEGKGGVVEKCTIVNRSGNDRAKGLIGRLSSQFEKVVFELVCSAGDSEEGVGGNAEGATATASKESSSERVERALRTADLVICATSARQPLFRSEWVRDGTHIVLVGSYTPEMKEVEGRMVERALQRKSWTDHEAGKEKSYEGSHSPASLLVDSSESCLVEAGELIEMRVKPEEMVEIGEVVPRLQDGRGVDMDALRDWIRKSIHRAARTHDQGAPSEGWDGPITVFKSVGVGLQDVVVARAVVDQAERLGMGTVVRDYDAA</sequence>
<dbReference type="RefSeq" id="XP_001838317.1">
    <property type="nucleotide sequence ID" value="XM_001838265.1"/>
</dbReference>
<comment type="similarity">
    <text evidence="1">Belongs to the ornithine cyclodeaminase/mu-crystallin family.</text>
</comment>
<proteinExistence type="inferred from homology"/>
<feature type="compositionally biased region" description="Low complexity" evidence="2">
    <location>
        <begin position="274"/>
        <end position="283"/>
    </location>
</feature>
<feature type="compositionally biased region" description="Basic and acidic residues" evidence="2">
    <location>
        <begin position="345"/>
        <end position="360"/>
    </location>
</feature>
<comment type="caution">
    <text evidence="3">The sequence shown here is derived from an EMBL/GenBank/DDBJ whole genome shotgun (WGS) entry which is preliminary data.</text>
</comment>
<accession>A8P2G8</accession>
<dbReference type="OMA" id="VKIVNVH"/>
<evidence type="ECO:0000313" key="4">
    <source>
        <dbReference type="Proteomes" id="UP000001861"/>
    </source>
</evidence>
<feature type="region of interest" description="Disordered" evidence="2">
    <location>
        <begin position="86"/>
        <end position="105"/>
    </location>
</feature>
<feature type="region of interest" description="Disordered" evidence="2">
    <location>
        <begin position="264"/>
        <end position="284"/>
    </location>
</feature>
<dbReference type="InterPro" id="IPR036291">
    <property type="entry name" value="NAD(P)-bd_dom_sf"/>
</dbReference>
<dbReference type="Proteomes" id="UP000001861">
    <property type="component" value="Unassembled WGS sequence"/>
</dbReference>
<dbReference type="KEGG" id="cci:CC1G_04761"/>
<name>A8P2G8_COPC7</name>
<dbReference type="Gene3D" id="3.30.1780.10">
    <property type="entry name" value="ornithine cyclodeaminase, domain 1"/>
    <property type="match status" value="1"/>
</dbReference>
<reference evidence="3 4" key="1">
    <citation type="journal article" date="2010" name="Proc. Natl. Acad. Sci. U.S.A.">
        <title>Insights into evolution of multicellular fungi from the assembled chromosomes of the mushroom Coprinopsis cinerea (Coprinus cinereus).</title>
        <authorList>
            <person name="Stajich J.E."/>
            <person name="Wilke S.K."/>
            <person name="Ahren D."/>
            <person name="Au C.H."/>
            <person name="Birren B.W."/>
            <person name="Borodovsky M."/>
            <person name="Burns C."/>
            <person name="Canback B."/>
            <person name="Casselton L.A."/>
            <person name="Cheng C.K."/>
            <person name="Deng J."/>
            <person name="Dietrich F.S."/>
            <person name="Fargo D.C."/>
            <person name="Farman M.L."/>
            <person name="Gathman A.C."/>
            <person name="Goldberg J."/>
            <person name="Guigo R."/>
            <person name="Hoegger P.J."/>
            <person name="Hooker J.B."/>
            <person name="Huggins A."/>
            <person name="James T.Y."/>
            <person name="Kamada T."/>
            <person name="Kilaru S."/>
            <person name="Kodira C."/>
            <person name="Kues U."/>
            <person name="Kupfer D."/>
            <person name="Kwan H.S."/>
            <person name="Lomsadze A."/>
            <person name="Li W."/>
            <person name="Lilly W.W."/>
            <person name="Ma L.J."/>
            <person name="Mackey A.J."/>
            <person name="Manning G."/>
            <person name="Martin F."/>
            <person name="Muraguchi H."/>
            <person name="Natvig D.O."/>
            <person name="Palmerini H."/>
            <person name="Ramesh M.A."/>
            <person name="Rehmeyer C.J."/>
            <person name="Roe B.A."/>
            <person name="Shenoy N."/>
            <person name="Stanke M."/>
            <person name="Ter-Hovhannisyan V."/>
            <person name="Tunlid A."/>
            <person name="Velagapudi R."/>
            <person name="Vision T.J."/>
            <person name="Zeng Q."/>
            <person name="Zolan M.E."/>
            <person name="Pukkila P.J."/>
        </authorList>
    </citation>
    <scope>NUCLEOTIDE SEQUENCE [LARGE SCALE GENOMIC DNA]</scope>
    <source>
        <strain evidence="4">Okayama-7 / 130 / ATCC MYA-4618 / FGSC 9003</strain>
    </source>
</reference>
<protein>
    <recommendedName>
        <fullName evidence="5">Ornithine cyclodeaminase</fullName>
    </recommendedName>
</protein>
<organism evidence="3 4">
    <name type="scientific">Coprinopsis cinerea (strain Okayama-7 / 130 / ATCC MYA-4618 / FGSC 9003)</name>
    <name type="common">Inky cap fungus</name>
    <name type="synonym">Hormographiella aspergillata</name>
    <dbReference type="NCBI Taxonomy" id="240176"/>
    <lineage>
        <taxon>Eukaryota</taxon>
        <taxon>Fungi</taxon>
        <taxon>Dikarya</taxon>
        <taxon>Basidiomycota</taxon>
        <taxon>Agaricomycotina</taxon>
        <taxon>Agaricomycetes</taxon>
        <taxon>Agaricomycetidae</taxon>
        <taxon>Agaricales</taxon>
        <taxon>Agaricineae</taxon>
        <taxon>Psathyrellaceae</taxon>
        <taxon>Coprinopsis</taxon>
    </lineage>
</organism>
<dbReference type="SUPFAM" id="SSF51735">
    <property type="entry name" value="NAD(P)-binding Rossmann-fold domains"/>
    <property type="match status" value="2"/>
</dbReference>
<evidence type="ECO:0000256" key="2">
    <source>
        <dbReference type="SAM" id="MobiDB-lite"/>
    </source>
</evidence>
<keyword evidence="4" id="KW-1185">Reference proteome</keyword>
<dbReference type="VEuPathDB" id="FungiDB:CC1G_04761"/>
<dbReference type="GeneID" id="6014897"/>
<evidence type="ECO:0000256" key="1">
    <source>
        <dbReference type="ARBA" id="ARBA00008903"/>
    </source>
</evidence>